<keyword evidence="8" id="KW-0255">Endonuclease</keyword>
<evidence type="ECO:0000256" key="11">
    <source>
        <dbReference type="ARBA" id="ARBA00022908"/>
    </source>
</evidence>
<keyword evidence="20" id="KW-1185">Reference proteome</keyword>
<feature type="domain" description="Integrase catalytic" evidence="18">
    <location>
        <begin position="1191"/>
        <end position="1363"/>
    </location>
</feature>
<dbReference type="SUPFAM" id="SSF54160">
    <property type="entry name" value="Chromo domain-like"/>
    <property type="match status" value="1"/>
</dbReference>
<evidence type="ECO:0000256" key="3">
    <source>
        <dbReference type="ARBA" id="ARBA00022679"/>
    </source>
</evidence>
<feature type="compositionally biased region" description="Pro residues" evidence="16">
    <location>
        <begin position="24"/>
        <end position="37"/>
    </location>
</feature>
<dbReference type="Gene3D" id="3.30.420.10">
    <property type="entry name" value="Ribonuclease H-like superfamily/Ribonuclease H"/>
    <property type="match status" value="1"/>
</dbReference>
<evidence type="ECO:0000256" key="16">
    <source>
        <dbReference type="SAM" id="MobiDB-lite"/>
    </source>
</evidence>
<keyword evidence="4" id="KW-0548">Nucleotidyltransferase</keyword>
<dbReference type="EMBL" id="JAMRDG010000002">
    <property type="protein sequence ID" value="KAJ3691406.1"/>
    <property type="molecule type" value="Genomic_DNA"/>
</dbReference>
<evidence type="ECO:0000256" key="1">
    <source>
        <dbReference type="ARBA" id="ARBA00012493"/>
    </source>
</evidence>
<dbReference type="GO" id="GO:0015074">
    <property type="term" value="P:DNA integration"/>
    <property type="evidence" value="ECO:0007669"/>
    <property type="project" value="UniProtKB-KW"/>
</dbReference>
<dbReference type="GO" id="GO:0003887">
    <property type="term" value="F:DNA-directed DNA polymerase activity"/>
    <property type="evidence" value="ECO:0007669"/>
    <property type="project" value="UniProtKB-KW"/>
</dbReference>
<keyword evidence="2" id="KW-0645">Protease</keyword>
<dbReference type="InterPro" id="IPR043128">
    <property type="entry name" value="Rev_trsase/Diguanyl_cyclase"/>
</dbReference>
<dbReference type="Gene3D" id="3.10.20.370">
    <property type="match status" value="1"/>
</dbReference>
<reference evidence="19 20" key="1">
    <citation type="journal article" date="2022" name="Cell">
        <title>Repeat-based holocentromeres influence genome architecture and karyotype evolution.</title>
        <authorList>
            <person name="Hofstatter P.G."/>
            <person name="Thangavel G."/>
            <person name="Lux T."/>
            <person name="Neumann P."/>
            <person name="Vondrak T."/>
            <person name="Novak P."/>
            <person name="Zhang M."/>
            <person name="Costa L."/>
            <person name="Castellani M."/>
            <person name="Scott A."/>
            <person name="Toegelov H."/>
            <person name="Fuchs J."/>
            <person name="Mata-Sucre Y."/>
            <person name="Dias Y."/>
            <person name="Vanzela A.L.L."/>
            <person name="Huettel B."/>
            <person name="Almeida C.C.S."/>
            <person name="Simkova H."/>
            <person name="Souza G."/>
            <person name="Pedrosa-Harand A."/>
            <person name="Macas J."/>
            <person name="Mayer K.F.X."/>
            <person name="Houben A."/>
            <person name="Marques A."/>
        </authorList>
    </citation>
    <scope>NUCLEOTIDE SEQUENCE [LARGE SCALE GENOMIC DNA]</scope>
    <source>
        <strain evidence="19">RhyTen1mFocal</strain>
    </source>
</reference>
<dbReference type="SUPFAM" id="SSF50630">
    <property type="entry name" value="Acid proteases"/>
    <property type="match status" value="1"/>
</dbReference>
<dbReference type="CDD" id="cd09274">
    <property type="entry name" value="RNase_HI_RT_Ty3"/>
    <property type="match status" value="1"/>
</dbReference>
<dbReference type="Gene3D" id="3.30.70.270">
    <property type="match status" value="2"/>
</dbReference>
<dbReference type="Pfam" id="PF00078">
    <property type="entry name" value="RVT_1"/>
    <property type="match status" value="1"/>
</dbReference>
<feature type="domain" description="Reverse transcriptase" evidence="17">
    <location>
        <begin position="647"/>
        <end position="826"/>
    </location>
</feature>
<dbReference type="GO" id="GO:0006310">
    <property type="term" value="P:DNA recombination"/>
    <property type="evidence" value="ECO:0007669"/>
    <property type="project" value="UniProtKB-KW"/>
</dbReference>
<comment type="caution">
    <text evidence="19">The sequence shown here is derived from an EMBL/GenBank/DDBJ whole genome shotgun (WGS) entry which is preliminary data.</text>
</comment>
<accession>A0AAD5ZD79</accession>
<dbReference type="Pfam" id="PF17917">
    <property type="entry name" value="RT_RNaseH"/>
    <property type="match status" value="1"/>
</dbReference>
<dbReference type="Gene3D" id="3.10.10.10">
    <property type="entry name" value="HIV Type 1 Reverse Transcriptase, subunit A, domain 1"/>
    <property type="match status" value="1"/>
</dbReference>
<keyword evidence="6" id="KW-0479">Metal-binding</keyword>
<evidence type="ECO:0000256" key="6">
    <source>
        <dbReference type="ARBA" id="ARBA00022723"/>
    </source>
</evidence>
<dbReference type="InterPro" id="IPR000477">
    <property type="entry name" value="RT_dom"/>
</dbReference>
<dbReference type="Pfam" id="PF08284">
    <property type="entry name" value="RVP_2"/>
    <property type="match status" value="1"/>
</dbReference>
<dbReference type="FunFam" id="3.10.20.370:FF:000001">
    <property type="entry name" value="Retrovirus-related Pol polyprotein from transposon 17.6-like protein"/>
    <property type="match status" value="1"/>
</dbReference>
<dbReference type="InterPro" id="IPR005162">
    <property type="entry name" value="Retrotrans_gag_dom"/>
</dbReference>
<evidence type="ECO:0000256" key="4">
    <source>
        <dbReference type="ARBA" id="ARBA00022695"/>
    </source>
</evidence>
<dbReference type="Gene3D" id="1.10.340.70">
    <property type="match status" value="1"/>
</dbReference>
<dbReference type="GO" id="GO:0046872">
    <property type="term" value="F:metal ion binding"/>
    <property type="evidence" value="ECO:0007669"/>
    <property type="project" value="UniProtKB-KW"/>
</dbReference>
<dbReference type="InterPro" id="IPR021109">
    <property type="entry name" value="Peptidase_aspartic_dom_sf"/>
</dbReference>
<evidence type="ECO:0000256" key="15">
    <source>
        <dbReference type="ARBA" id="ARBA00023172"/>
    </source>
</evidence>
<keyword evidence="12" id="KW-0695">RNA-directed DNA polymerase</keyword>
<dbReference type="PANTHER" id="PTHR37984:SF5">
    <property type="entry name" value="PROTEIN NYNRIN-LIKE"/>
    <property type="match status" value="1"/>
</dbReference>
<dbReference type="EC" id="2.7.7.49" evidence="1"/>
<dbReference type="InterPro" id="IPR016197">
    <property type="entry name" value="Chromo-like_dom_sf"/>
</dbReference>
<dbReference type="Pfam" id="PF03732">
    <property type="entry name" value="Retrotrans_gag"/>
    <property type="match status" value="1"/>
</dbReference>
<keyword evidence="13" id="KW-0239">DNA-directed DNA polymerase</keyword>
<dbReference type="GO" id="GO:0003964">
    <property type="term" value="F:RNA-directed DNA polymerase activity"/>
    <property type="evidence" value="ECO:0007669"/>
    <property type="project" value="UniProtKB-KW"/>
</dbReference>
<evidence type="ECO:0000256" key="5">
    <source>
        <dbReference type="ARBA" id="ARBA00022722"/>
    </source>
</evidence>
<feature type="compositionally biased region" description="Gly residues" evidence="16">
    <location>
        <begin position="333"/>
        <end position="350"/>
    </location>
</feature>
<evidence type="ECO:0000313" key="19">
    <source>
        <dbReference type="EMBL" id="KAJ3691406.1"/>
    </source>
</evidence>
<dbReference type="InterPro" id="IPR041588">
    <property type="entry name" value="Integrase_H2C2"/>
</dbReference>
<dbReference type="InterPro" id="IPR036397">
    <property type="entry name" value="RNaseH_sf"/>
</dbReference>
<proteinExistence type="predicted"/>
<sequence>MELSNPRGGHGRGRPRTRNQGERPQPPQGQPVPPANPAPELDPATLAQQFWTNVAQYAGQGAPRAQPAQDPFTIAYHEFLRHPAQRFDGCSGFEAAEEWLSSVRKTFRLARTPPEHWTEIAATLFDKEAQHWWTSQEPQYQGDGPNIPWDWFTNVFRARFLGRAQKAELRRQFETLTQGDMTARQYGETFIRLSRYAPDLVADLEAKRDRFIDGLDPALGSLMDIYTETSIEYLMDRAEFQEKKLMSRVKSRYDRQKIDGGVARKPAFQNRRPMAPQNKQQVYNPNRYFCRHCNRSYPGPCTRHSGRCLICQSSDHWMAQCPRNVNRATGGSSSSGGGQTVGPTSGGVGRGQTDAGRGRGGSFVSRGGGRGGPQRGGRFGNGGRGTANTGQFGRDSARVHATIGEDFPETEAVPQEDEFYEDELIAGMVSISNCFAYSLIDTGASHSFISQNFVNLNGWETEPRDRAMLVQTPLGRTVLVDRICRNLIIQIAGRNLTADLVVLDMRDFDVLLGLDWLTTHHAVIDCKNHSVRFGKEGTAPFVFKGRKPGTRIPMISALQVKHLMSSGCEVFLASVVSTDSKTTDLDTVPVVREYSDVFPEDLPGLPPDREVEFCIELQPGTTPMAKAPYRMAPAELKELKTQLEELLEKGFIRPSTSPWGAPVLFVRKKDGTLRLCIDYRELNKVTVPNRYPLPRIDDLFDQLQGSQVYSKIDLRSGYHQLRIRPSDVPKTAFRTRYGHYEFLVMSFGLTNAPAYFMNLMNRVFEYYLDSFVVVFIDDILIYSKSAKEHEHHLRLALQRLRDHQLYAKFSKCEFWLEQISFLGHVISKDGLAVDPQKIVAVTEWKPPTTVTEVRSFLGLAGYYRRFVEGFSRIALPMTQLLHKGVKFEWNPARQKSFEELKSRLVTAPVLAMPVPGAGYVVNTDASRYGLGCVLMQDDHVIAYASRQLRPHEKNYPTHDLELAAVIFALKIWRHYLYGEKCKIFTDHQSLKYVFTQKELNLRQRRWLELMKDYDMELVYHPGKSNVVADALSRKSYGNLATLITQQHDILEDMRRLELWVAPHEENDQVSDTGLISSLVVKPTLMDEIKEAQKEDAHLEKARAIVESGQETPFQVEENGVLKFRNRVCVPNNQEIKNKILSEAHESGYTIHPGETKMYRDLKGYFWWRNMRREVARFVAKCLVCQKVKADRKRPPGLLHPLQISEKKFDRITMDFVTGLPRTKTKKNAIWVIVDTLTKVAHFIPFRYGLSGEQMAYLYMQNLHRLHGSPVEIISDRDPRFTSRFWKQFQNALGTTVTFSTAHHPQTDGQSERTIQTLEDMLRSCALTMSGDWSDHLHLAEFAYNNSFHSSIGMAPFEALYGQRCRTPVCWGPTGTYRPTGPQMIEESVETMKIVHERLKAAQDRQKKYADPKRRDLKFEKGEQALLRVSPRKGVTRFGVKGKLAPRYIGPFVIEERVGPVAYRLTLPSSLAGVHNVFHVSQLRRYVPSESHVLDVEPLHVERDLTYREKPLKILDAKETRLRRRTIRHVLVQWEHHTPREATWELESEMLEQFPELFDSTG</sequence>
<keyword evidence="10" id="KW-0460">Magnesium</keyword>
<dbReference type="CDD" id="cd01647">
    <property type="entry name" value="RT_LTR"/>
    <property type="match status" value="1"/>
</dbReference>
<dbReference type="PANTHER" id="PTHR37984">
    <property type="entry name" value="PROTEIN CBG26694"/>
    <property type="match status" value="1"/>
</dbReference>
<dbReference type="CDD" id="cd00303">
    <property type="entry name" value="retropepsin_like"/>
    <property type="match status" value="1"/>
</dbReference>
<evidence type="ECO:0000256" key="12">
    <source>
        <dbReference type="ARBA" id="ARBA00022918"/>
    </source>
</evidence>
<name>A0AAD5ZD79_9POAL</name>
<dbReference type="InterPro" id="IPR041373">
    <property type="entry name" value="RT_RNaseH"/>
</dbReference>
<dbReference type="InterPro" id="IPR012337">
    <property type="entry name" value="RNaseH-like_sf"/>
</dbReference>
<evidence type="ECO:0000256" key="2">
    <source>
        <dbReference type="ARBA" id="ARBA00022670"/>
    </source>
</evidence>
<dbReference type="GO" id="GO:0004190">
    <property type="term" value="F:aspartic-type endopeptidase activity"/>
    <property type="evidence" value="ECO:0007669"/>
    <property type="project" value="UniProtKB-KW"/>
</dbReference>
<keyword evidence="14" id="KW-0238">DNA-binding</keyword>
<dbReference type="InterPro" id="IPR050951">
    <property type="entry name" value="Retrovirus_Pol_polyprotein"/>
</dbReference>
<dbReference type="GO" id="GO:0004519">
    <property type="term" value="F:endonuclease activity"/>
    <property type="evidence" value="ECO:0007669"/>
    <property type="project" value="UniProtKB-KW"/>
</dbReference>
<feature type="region of interest" description="Disordered" evidence="16">
    <location>
        <begin position="1"/>
        <end position="42"/>
    </location>
</feature>
<dbReference type="PROSITE" id="PS50878">
    <property type="entry name" value="RT_POL"/>
    <property type="match status" value="1"/>
</dbReference>
<dbReference type="FunFam" id="3.30.70.270:FF:000020">
    <property type="entry name" value="Transposon Tf2-6 polyprotein-like Protein"/>
    <property type="match status" value="1"/>
</dbReference>
<dbReference type="Pfam" id="PF24626">
    <property type="entry name" value="SH3_Tf2-1"/>
    <property type="match status" value="1"/>
</dbReference>
<keyword evidence="9" id="KW-0378">Hydrolase</keyword>
<dbReference type="SUPFAM" id="SSF53098">
    <property type="entry name" value="Ribonuclease H-like"/>
    <property type="match status" value="1"/>
</dbReference>
<dbReference type="InterPro" id="IPR056924">
    <property type="entry name" value="SH3_Tf2-1"/>
</dbReference>
<evidence type="ECO:0000313" key="20">
    <source>
        <dbReference type="Proteomes" id="UP001210211"/>
    </source>
</evidence>
<keyword evidence="15" id="KW-0233">DNA recombination</keyword>
<evidence type="ECO:0000256" key="9">
    <source>
        <dbReference type="ARBA" id="ARBA00022801"/>
    </source>
</evidence>
<keyword evidence="7" id="KW-0064">Aspartyl protease</keyword>
<dbReference type="Proteomes" id="UP001210211">
    <property type="component" value="Unassembled WGS sequence"/>
</dbReference>
<evidence type="ECO:0000256" key="14">
    <source>
        <dbReference type="ARBA" id="ARBA00023125"/>
    </source>
</evidence>
<evidence type="ECO:0000256" key="8">
    <source>
        <dbReference type="ARBA" id="ARBA00022759"/>
    </source>
</evidence>
<keyword evidence="3" id="KW-0808">Transferase</keyword>
<feature type="region of interest" description="Disordered" evidence="16">
    <location>
        <begin position="327"/>
        <end position="395"/>
    </location>
</feature>
<keyword evidence="5" id="KW-0540">Nuclease</keyword>
<dbReference type="SUPFAM" id="SSF56672">
    <property type="entry name" value="DNA/RNA polymerases"/>
    <property type="match status" value="1"/>
</dbReference>
<dbReference type="FunFam" id="3.10.10.10:FF:000007">
    <property type="entry name" value="Retrovirus-related Pol polyprotein from transposon 17.6-like Protein"/>
    <property type="match status" value="1"/>
</dbReference>
<dbReference type="GO" id="GO:0003677">
    <property type="term" value="F:DNA binding"/>
    <property type="evidence" value="ECO:0007669"/>
    <property type="project" value="UniProtKB-KW"/>
</dbReference>
<dbReference type="InterPro" id="IPR001584">
    <property type="entry name" value="Integrase_cat-core"/>
</dbReference>
<feature type="compositionally biased region" description="Gly residues" evidence="16">
    <location>
        <begin position="358"/>
        <end position="385"/>
    </location>
</feature>
<dbReference type="Gene3D" id="2.40.70.10">
    <property type="entry name" value="Acid Proteases"/>
    <property type="match status" value="1"/>
</dbReference>
<keyword evidence="11" id="KW-0229">DNA integration</keyword>
<organism evidence="19 20">
    <name type="scientific">Rhynchospora tenuis</name>
    <dbReference type="NCBI Taxonomy" id="198213"/>
    <lineage>
        <taxon>Eukaryota</taxon>
        <taxon>Viridiplantae</taxon>
        <taxon>Streptophyta</taxon>
        <taxon>Embryophyta</taxon>
        <taxon>Tracheophyta</taxon>
        <taxon>Spermatophyta</taxon>
        <taxon>Magnoliopsida</taxon>
        <taxon>Liliopsida</taxon>
        <taxon>Poales</taxon>
        <taxon>Cyperaceae</taxon>
        <taxon>Cyperoideae</taxon>
        <taxon>Rhynchosporeae</taxon>
        <taxon>Rhynchospora</taxon>
    </lineage>
</organism>
<feature type="region of interest" description="Disordered" evidence="16">
    <location>
        <begin position="260"/>
        <end position="280"/>
    </location>
</feature>
<dbReference type="InterPro" id="IPR043502">
    <property type="entry name" value="DNA/RNA_pol_sf"/>
</dbReference>
<evidence type="ECO:0000256" key="7">
    <source>
        <dbReference type="ARBA" id="ARBA00022750"/>
    </source>
</evidence>
<protein>
    <recommendedName>
        <fullName evidence="1">RNA-directed DNA polymerase</fullName>
        <ecNumber evidence="1">2.7.7.49</ecNumber>
    </recommendedName>
</protein>
<dbReference type="Pfam" id="PF17921">
    <property type="entry name" value="Integrase_H2C2"/>
    <property type="match status" value="1"/>
</dbReference>
<dbReference type="PROSITE" id="PS50994">
    <property type="entry name" value="INTEGRASE"/>
    <property type="match status" value="1"/>
</dbReference>
<evidence type="ECO:0000259" key="18">
    <source>
        <dbReference type="PROSITE" id="PS50994"/>
    </source>
</evidence>
<gene>
    <name evidence="19" type="ORF">LUZ61_020570</name>
</gene>
<evidence type="ECO:0000256" key="13">
    <source>
        <dbReference type="ARBA" id="ARBA00022932"/>
    </source>
</evidence>
<evidence type="ECO:0000256" key="10">
    <source>
        <dbReference type="ARBA" id="ARBA00022842"/>
    </source>
</evidence>
<dbReference type="GO" id="GO:0006508">
    <property type="term" value="P:proteolysis"/>
    <property type="evidence" value="ECO:0007669"/>
    <property type="project" value="UniProtKB-KW"/>
</dbReference>
<evidence type="ECO:0000259" key="17">
    <source>
        <dbReference type="PROSITE" id="PS50878"/>
    </source>
</evidence>